<organism evidence="2 3">
    <name type="scientific">Marinilactibacillus psychrotolerans</name>
    <dbReference type="NCBI Taxonomy" id="191770"/>
    <lineage>
        <taxon>Bacteria</taxon>
        <taxon>Bacillati</taxon>
        <taxon>Bacillota</taxon>
        <taxon>Bacilli</taxon>
        <taxon>Lactobacillales</taxon>
        <taxon>Carnobacteriaceae</taxon>
        <taxon>Marinilactibacillus</taxon>
    </lineage>
</organism>
<feature type="transmembrane region" description="Helical" evidence="1">
    <location>
        <begin position="41"/>
        <end position="59"/>
    </location>
</feature>
<name>A0AAV3WTL5_9LACT</name>
<keyword evidence="1" id="KW-0812">Transmembrane</keyword>
<accession>A0AAV3WTL5</accession>
<gene>
    <name evidence="2" type="ORF">M132T_14410</name>
</gene>
<comment type="caution">
    <text evidence="2">The sequence shown here is derived from an EMBL/GenBank/DDBJ whole genome shotgun (WGS) entry which is preliminary data.</text>
</comment>
<dbReference type="Proteomes" id="UP000887127">
    <property type="component" value="Unassembled WGS sequence"/>
</dbReference>
<dbReference type="AlphaFoldDB" id="A0AAV3WTL5"/>
<keyword evidence="1" id="KW-1133">Transmembrane helix</keyword>
<evidence type="ECO:0000256" key="1">
    <source>
        <dbReference type="SAM" id="Phobius"/>
    </source>
</evidence>
<evidence type="ECO:0000313" key="3">
    <source>
        <dbReference type="Proteomes" id="UP000887127"/>
    </source>
</evidence>
<evidence type="ECO:0000313" key="2">
    <source>
        <dbReference type="EMBL" id="GEQ35933.1"/>
    </source>
</evidence>
<feature type="transmembrane region" description="Helical" evidence="1">
    <location>
        <begin position="19"/>
        <end position="35"/>
    </location>
</feature>
<proteinExistence type="predicted"/>
<dbReference type="EMBL" id="BKBI01000009">
    <property type="protein sequence ID" value="GEQ35933.1"/>
    <property type="molecule type" value="Genomic_DNA"/>
</dbReference>
<keyword evidence="1" id="KW-0472">Membrane</keyword>
<protein>
    <submittedName>
        <fullName evidence="2">Uncharacterized protein</fullName>
    </submittedName>
</protein>
<reference evidence="2" key="1">
    <citation type="submission" date="2019-08" db="EMBL/GenBank/DDBJ databases">
        <title>Marinilactibacillus psychrotolerans M13-2T whole genome sequencing project.</title>
        <authorList>
            <person name="Ishikawa M."/>
            <person name="Suzuki T."/>
            <person name="Matsutani M."/>
        </authorList>
    </citation>
    <scope>NUCLEOTIDE SEQUENCE</scope>
    <source>
        <strain evidence="2">M13-2T</strain>
    </source>
</reference>
<sequence length="63" mass="7132">MSARIELEVDSMSEKRKELIIWLAIVIFLGIPFGMLNNNMFIGFGIALCFAGAFNTAFWKSKE</sequence>
<dbReference type="RefSeq" id="WP_220727630.1">
    <property type="nucleotide sequence ID" value="NZ_BKBI01000009.1"/>
</dbReference>